<evidence type="ECO:0000313" key="1">
    <source>
        <dbReference type="EMBL" id="CAP87022.1"/>
    </source>
</evidence>
<dbReference type="VEuPathDB" id="FungiDB:PCH_Pc24g01140"/>
<dbReference type="Proteomes" id="UP000000724">
    <property type="component" value="Contig Pc00c24"/>
</dbReference>
<sequence>MAEIVDRKRNSNHYVDPGTFKSISKGCLSPRKSSLGPGAISNSRNARSTPGIFTFRSFNSLPSEIGESLTKHLRRTCAQFCVIGSPRRPNHRPRNQQVVNRNAALIPRGGCFFAPRNVSEASGSKRTPRVKRYVPSTNGTIYRGVTCFLMVMMKMCMFVSGYRYGYLVAGYTDRDRKSLRWDDACLSTTLCAGARSPIPVQGVAYNPIPTCKSQARFLHRHSYLLPTLNRAIRYNRSKLSEFGTGFWQILKTIEKLKKCHSICESNPWAEEEKNKVTSNFKELFQLPWPNPPKRGSTYLPFVGLDKVSNTIISMEVFKRSAQIGK</sequence>
<keyword evidence="2" id="KW-1185">Reference proteome</keyword>
<dbReference type="AlphaFoldDB" id="B6HWG3"/>
<protein>
    <submittedName>
        <fullName evidence="1">Uncharacterized protein</fullName>
    </submittedName>
</protein>
<evidence type="ECO:0000313" key="2">
    <source>
        <dbReference type="Proteomes" id="UP000000724"/>
    </source>
</evidence>
<accession>B6HWG3</accession>
<name>B6HWG3_PENRW</name>
<reference evidence="1 2" key="1">
    <citation type="journal article" date="2008" name="Nat. Biotechnol.">
        <title>Genome sequencing and analysis of the filamentous fungus Penicillium chrysogenum.</title>
        <authorList>
            <person name="van den Berg M.A."/>
            <person name="Albang R."/>
            <person name="Albermann K."/>
            <person name="Badger J.H."/>
            <person name="Daran J.-M."/>
            <person name="Driessen A.J.M."/>
            <person name="Garcia-Estrada C."/>
            <person name="Fedorova N.D."/>
            <person name="Harris D.M."/>
            <person name="Heijne W.H.M."/>
            <person name="Joardar V.S."/>
            <person name="Kiel J.A.K.W."/>
            <person name="Kovalchuk A."/>
            <person name="Martin J.F."/>
            <person name="Nierman W.C."/>
            <person name="Nijland J.G."/>
            <person name="Pronk J.T."/>
            <person name="Roubos J.A."/>
            <person name="van der Klei I.J."/>
            <person name="van Peij N.N.M.E."/>
            <person name="Veenhuis M."/>
            <person name="von Doehren H."/>
            <person name="Wagner C."/>
            <person name="Wortman J.R."/>
            <person name="Bovenberg R.A.L."/>
        </authorList>
    </citation>
    <scope>NUCLEOTIDE SEQUENCE [LARGE SCALE GENOMIC DNA]</scope>
    <source>
        <strain evidence="2">ATCC 28089 / DSM 1075 / NRRL 1951 / Wisconsin 54-1255</strain>
    </source>
</reference>
<dbReference type="HOGENOM" id="CLU_855566_0_0_1"/>
<gene>
    <name evidence="1" type="ORF">Pc24g01140</name>
    <name evidence="1" type="ORF">PCH_Pc24g01140</name>
</gene>
<dbReference type="EMBL" id="AM920439">
    <property type="protein sequence ID" value="CAP87022.1"/>
    <property type="molecule type" value="Genomic_DNA"/>
</dbReference>
<organism evidence="1 2">
    <name type="scientific">Penicillium rubens (strain ATCC 28089 / DSM 1075 / NRRL 1951 / Wisconsin 54-1255)</name>
    <name type="common">Penicillium chrysogenum</name>
    <dbReference type="NCBI Taxonomy" id="500485"/>
    <lineage>
        <taxon>Eukaryota</taxon>
        <taxon>Fungi</taxon>
        <taxon>Dikarya</taxon>
        <taxon>Ascomycota</taxon>
        <taxon>Pezizomycotina</taxon>
        <taxon>Eurotiomycetes</taxon>
        <taxon>Eurotiomycetidae</taxon>
        <taxon>Eurotiales</taxon>
        <taxon>Aspergillaceae</taxon>
        <taxon>Penicillium</taxon>
        <taxon>Penicillium chrysogenum species complex</taxon>
    </lineage>
</organism>
<proteinExistence type="predicted"/>